<gene>
    <name evidence="3" type="ORF">FisN_3Lh538</name>
</gene>
<dbReference type="OrthoDB" id="292964at2759"/>
<dbReference type="AlphaFoldDB" id="A0A1Z5J986"/>
<dbReference type="SUPFAM" id="SSF54001">
    <property type="entry name" value="Cysteine proteinases"/>
    <property type="match status" value="1"/>
</dbReference>
<feature type="region of interest" description="Disordered" evidence="1">
    <location>
        <begin position="116"/>
        <end position="138"/>
    </location>
</feature>
<dbReference type="InterPro" id="IPR038765">
    <property type="entry name" value="Papain-like_cys_pep_sf"/>
</dbReference>
<feature type="region of interest" description="Disordered" evidence="1">
    <location>
        <begin position="1170"/>
        <end position="1216"/>
    </location>
</feature>
<dbReference type="InterPro" id="IPR050185">
    <property type="entry name" value="Ub_carboxyl-term_hydrolase"/>
</dbReference>
<dbReference type="PANTHER" id="PTHR21646">
    <property type="entry name" value="UBIQUITIN CARBOXYL-TERMINAL HYDROLASE"/>
    <property type="match status" value="1"/>
</dbReference>
<sequence>MDVTSTDALALAQEYSSASDEDVLHVMKVQASQKASDLEELSFYVVPGDWMRKAWPYLVHPSPGSHSTEDPDWKEKAIGRIVLADLLVRNHVISDEEEEERHIQEENKQTLLQELQTHSTDSPSKPQQRKLSFSKAQRHTKPELRRDILLWKDFFLVGPSTWKFIKLHFGFDQEVKRPVARDGRRLVVILNEANAQHPVNQEPIPASGRFAYEALVAGQNVDYVSDDENDYADWDIKPSADMDFSKESPTTQPILLLPGPDSSERDTSPTYRVGWNSEVGAKTEETVESRVVLRRYGSGLGQLGNTCFMNSSIQCLTHTTPLRKYFLSGDYEADLNRDNPLGTGGELAQDFAKLVADMWLTTQRPSMERNYGYNSTFSRDPDSTGNVVYPRNFKYTLGKHAEQFMGYDQHDSQELATYLLDALHEDTNRVTKKPYVEKPEQGENETDEMAARKAWDLHLKRENSYIMELFMAQVKSRVQCSEPECGRVSTTFDPIMFLSVPIPGSSERTMRVIFVPLDPKQRPKSFEITINKLASINDMLIRVQERIVKSELAGPGVNVQIEDLLACDLWQNDIYSWHDPNKEISTIRDTDETVIYQLEPLEAIRKIEQEVQEQTSEPVDETLLGLRKEMSHQKRLKLDYEEMTRLKGNDQWLEELRKFIHPRSSNPTILDIKYFSTKERVDFLNKLNQFIDLCWKEVEENETSGQKRGRGMGRESSTSKTTTSDFSPIRGIEERSDTHRLFKAKSLHDLAVLDFIAKQMRREILDAEREKQSEFPDGVMVEIRMKKHVAGYSSKDGRLGSSFVMRIPSNMNVYQFREEIARRMDRAIRISDKQPANTERSPVQLPPFPVTDVGVESGFGSPGLLCLRQMPLTYQRKGYGHRVHTAGHPLGSIEPSDSLLSEVWNQISLASNKSEKEQDCVAELVGDCGVINLEWPSELAERYFDRKEYDSVDDLDTIEGTMKQNGSKTISVVDCIDKFCQKEQLDESEMWYCSQCKQHVRAWKQFHIYKSPPILLIHLKRFHYSARSHRRDKISTFIDFPLKDLDLSGQVISWEEGCKPVYDCYAVSNHYGGLGGGHYTAYCLNNDGSWCYYDDSRITTNVDPKEVISDAAYVLYYRRKDVVVGEEFDLRMPRPTASSPALIQAERGLDCSSRGSSNIAMAGEDMDIDPDDAGSCLTAPMGSVSDQNDPLSMDDGLYSDEVSVEGEQESDTLALQ</sequence>
<feature type="region of interest" description="Disordered" evidence="1">
    <location>
        <begin position="242"/>
        <end position="273"/>
    </location>
</feature>
<dbReference type="GO" id="GO:0016579">
    <property type="term" value="P:protein deubiquitination"/>
    <property type="evidence" value="ECO:0007669"/>
    <property type="project" value="InterPro"/>
</dbReference>
<dbReference type="InterPro" id="IPR035927">
    <property type="entry name" value="DUSP-like_sf"/>
</dbReference>
<comment type="caution">
    <text evidence="3">The sequence shown here is derived from an EMBL/GenBank/DDBJ whole genome shotgun (WGS) entry which is preliminary data.</text>
</comment>
<dbReference type="Pfam" id="PF00443">
    <property type="entry name" value="UCH"/>
    <property type="match status" value="1"/>
</dbReference>
<reference evidence="3 4" key="1">
    <citation type="journal article" date="2015" name="Plant Cell">
        <title>Oil accumulation by the oleaginous diatom Fistulifera solaris as revealed by the genome and transcriptome.</title>
        <authorList>
            <person name="Tanaka T."/>
            <person name="Maeda Y."/>
            <person name="Veluchamy A."/>
            <person name="Tanaka M."/>
            <person name="Abida H."/>
            <person name="Marechal E."/>
            <person name="Bowler C."/>
            <person name="Muto M."/>
            <person name="Sunaga Y."/>
            <person name="Tanaka M."/>
            <person name="Yoshino T."/>
            <person name="Taniguchi T."/>
            <person name="Fukuda Y."/>
            <person name="Nemoto M."/>
            <person name="Matsumoto M."/>
            <person name="Wong P.S."/>
            <person name="Aburatani S."/>
            <person name="Fujibuchi W."/>
        </authorList>
    </citation>
    <scope>NUCLEOTIDE SEQUENCE [LARGE SCALE GENOMIC DNA]</scope>
    <source>
        <strain evidence="3 4">JPCC DA0580</strain>
    </source>
</reference>
<protein>
    <submittedName>
        <fullName evidence="3">Ubiquitin carboxyl-terminal hydrolase 1</fullName>
        <ecNumber evidence="3">3.4.19.12</ecNumber>
    </submittedName>
</protein>
<dbReference type="CDD" id="cd02674">
    <property type="entry name" value="Peptidase_C19R"/>
    <property type="match status" value="1"/>
</dbReference>
<dbReference type="InterPro" id="IPR028889">
    <property type="entry name" value="USP"/>
</dbReference>
<dbReference type="GO" id="GO:0004843">
    <property type="term" value="F:cysteine-type deubiquitinase activity"/>
    <property type="evidence" value="ECO:0007669"/>
    <property type="project" value="UniProtKB-EC"/>
</dbReference>
<dbReference type="PROSITE" id="PS00972">
    <property type="entry name" value="USP_1"/>
    <property type="match status" value="1"/>
</dbReference>
<feature type="compositionally biased region" description="Polar residues" evidence="1">
    <location>
        <begin position="116"/>
        <end position="135"/>
    </location>
</feature>
<feature type="domain" description="USP" evidence="2">
    <location>
        <begin position="298"/>
        <end position="1120"/>
    </location>
</feature>
<dbReference type="PROSITE" id="PS50235">
    <property type="entry name" value="USP_3"/>
    <property type="match status" value="1"/>
</dbReference>
<evidence type="ECO:0000259" key="2">
    <source>
        <dbReference type="PROSITE" id="PS50235"/>
    </source>
</evidence>
<feature type="region of interest" description="Disordered" evidence="1">
    <location>
        <begin position="702"/>
        <end position="730"/>
    </location>
</feature>
<proteinExistence type="predicted"/>
<organism evidence="3 4">
    <name type="scientific">Fistulifera solaris</name>
    <name type="common">Oleaginous diatom</name>
    <dbReference type="NCBI Taxonomy" id="1519565"/>
    <lineage>
        <taxon>Eukaryota</taxon>
        <taxon>Sar</taxon>
        <taxon>Stramenopiles</taxon>
        <taxon>Ochrophyta</taxon>
        <taxon>Bacillariophyta</taxon>
        <taxon>Bacillariophyceae</taxon>
        <taxon>Bacillariophycidae</taxon>
        <taxon>Naviculales</taxon>
        <taxon>Naviculaceae</taxon>
        <taxon>Fistulifera</taxon>
    </lineage>
</organism>
<name>A0A1Z5J986_FISSO</name>
<evidence type="ECO:0000256" key="1">
    <source>
        <dbReference type="SAM" id="MobiDB-lite"/>
    </source>
</evidence>
<dbReference type="Gene3D" id="3.30.2230.10">
    <property type="entry name" value="DUSP-like"/>
    <property type="match status" value="1"/>
</dbReference>
<keyword evidence="3" id="KW-0378">Hydrolase</keyword>
<dbReference type="InterPro" id="IPR018200">
    <property type="entry name" value="USP_CS"/>
</dbReference>
<dbReference type="Proteomes" id="UP000198406">
    <property type="component" value="Unassembled WGS sequence"/>
</dbReference>
<dbReference type="Gene3D" id="3.90.70.10">
    <property type="entry name" value="Cysteine proteinases"/>
    <property type="match status" value="2"/>
</dbReference>
<accession>A0A1Z5J986</accession>
<dbReference type="InterPro" id="IPR001394">
    <property type="entry name" value="Peptidase_C19_UCH"/>
</dbReference>
<dbReference type="EC" id="3.4.19.12" evidence="3"/>
<evidence type="ECO:0000313" key="3">
    <source>
        <dbReference type="EMBL" id="GAX10331.1"/>
    </source>
</evidence>
<dbReference type="EMBL" id="BDSP01000016">
    <property type="protein sequence ID" value="GAX10331.1"/>
    <property type="molecule type" value="Genomic_DNA"/>
</dbReference>
<evidence type="ECO:0000313" key="4">
    <source>
        <dbReference type="Proteomes" id="UP000198406"/>
    </source>
</evidence>
<dbReference type="InParanoid" id="A0A1Z5J986"/>
<dbReference type="PANTHER" id="PTHR21646:SF46">
    <property type="entry name" value="UBIQUITIN CARBOXYL-TERMINAL HYDROLASE"/>
    <property type="match status" value="1"/>
</dbReference>
<keyword evidence="4" id="KW-1185">Reference proteome</keyword>